<comment type="caution">
    <text evidence="2">The sequence shown here is derived from an EMBL/GenBank/DDBJ whole genome shotgun (WGS) entry which is preliminary data.</text>
</comment>
<evidence type="ECO:0000313" key="2">
    <source>
        <dbReference type="EMBL" id="KUF78269.1"/>
    </source>
</evidence>
<name>A0A0W8C2E4_PHYNI</name>
<reference evidence="2 3" key="1">
    <citation type="submission" date="2015-11" db="EMBL/GenBank/DDBJ databases">
        <title>Genomes and virulence difference between two physiological races of Phytophthora nicotianae.</title>
        <authorList>
            <person name="Liu H."/>
            <person name="Ma X."/>
            <person name="Yu H."/>
            <person name="Fang D."/>
            <person name="Li Y."/>
            <person name="Wang X."/>
            <person name="Wang W."/>
            <person name="Dong Y."/>
            <person name="Xiao B."/>
        </authorList>
    </citation>
    <scope>NUCLEOTIDE SEQUENCE [LARGE SCALE GENOMIC DNA]</scope>
    <source>
        <strain evidence="3">race 0</strain>
    </source>
</reference>
<evidence type="ECO:0000256" key="1">
    <source>
        <dbReference type="SAM" id="Coils"/>
    </source>
</evidence>
<organism evidence="2 3">
    <name type="scientific">Phytophthora nicotianae</name>
    <name type="common">Potato buckeye rot agent</name>
    <name type="synonym">Phytophthora parasitica</name>
    <dbReference type="NCBI Taxonomy" id="4792"/>
    <lineage>
        <taxon>Eukaryota</taxon>
        <taxon>Sar</taxon>
        <taxon>Stramenopiles</taxon>
        <taxon>Oomycota</taxon>
        <taxon>Peronosporomycetes</taxon>
        <taxon>Peronosporales</taxon>
        <taxon>Peronosporaceae</taxon>
        <taxon>Phytophthora</taxon>
    </lineage>
</organism>
<dbReference type="OrthoDB" id="10442874at2759"/>
<sequence>MLEFYRLLLICNQSIGQRALKRPKTKPVLIFTSLFDFDPKPVSWRTVFIFGDLLTSSLRVEQWLSIPHSPHHFADYVSLTALITPLPVLQQSDRHPHEMPSSAELLTDAAFFLEASDFLDMNATDAEENGSLAIPELRGAASPAYVRGGDISGEAAINALKLYREKEKLRRRKQRQRIKDEIEGLRRMSDELSLQLKNLKLGREVKRFASNGQFSIWKEVALAQREERLRSEAEQRKLTTTANTQAAYIDHLRGLFHLRPKPANLKNDMEHPEISNPMDTRSGMSGQHIITLLLQKIDVCYARIDDVMSDCGLATMVTEEENSTHWRDDSGELEYHQKLQKYVLPFDMEKALRVVWKSYEFPQHQHDRQVYDGFGHPENTFAMRYRLIRTLRTGTSVSVIQRFAVRRFFEKDRVICVWKVYTEGEGVFRGIYSNLTGWGRMRSLSDNSGILCEVCIRQFPVVGNVTSSVGNEFHQFLHLTLDEDKHSVMTTIQDRPNVVQRGPSTVH</sequence>
<dbReference type="EMBL" id="LNFO01005370">
    <property type="protein sequence ID" value="KUF78269.1"/>
    <property type="molecule type" value="Genomic_DNA"/>
</dbReference>
<evidence type="ECO:0000313" key="3">
    <source>
        <dbReference type="Proteomes" id="UP000052943"/>
    </source>
</evidence>
<dbReference type="Proteomes" id="UP000052943">
    <property type="component" value="Unassembled WGS sequence"/>
</dbReference>
<feature type="coiled-coil region" evidence="1">
    <location>
        <begin position="159"/>
        <end position="195"/>
    </location>
</feature>
<gene>
    <name evidence="2" type="ORF">AM587_10002727</name>
</gene>
<accession>A0A0W8C2E4</accession>
<proteinExistence type="predicted"/>
<keyword evidence="1" id="KW-0175">Coiled coil</keyword>
<dbReference type="AlphaFoldDB" id="A0A0W8C2E4"/>
<protein>
    <submittedName>
        <fullName evidence="2">Uncharacterized protein</fullName>
    </submittedName>
</protein>